<dbReference type="AlphaFoldDB" id="A0A1I0FTS5"/>
<dbReference type="Proteomes" id="UP000199345">
    <property type="component" value="Unassembled WGS sequence"/>
</dbReference>
<organism evidence="1 2">
    <name type="scientific">Nitrosomonas marina</name>
    <dbReference type="NCBI Taxonomy" id="917"/>
    <lineage>
        <taxon>Bacteria</taxon>
        <taxon>Pseudomonadati</taxon>
        <taxon>Pseudomonadota</taxon>
        <taxon>Betaproteobacteria</taxon>
        <taxon>Nitrosomonadales</taxon>
        <taxon>Nitrosomonadaceae</taxon>
        <taxon>Nitrosomonas</taxon>
    </lineage>
</organism>
<proteinExistence type="predicted"/>
<evidence type="ECO:0000313" key="1">
    <source>
        <dbReference type="EMBL" id="SET61656.1"/>
    </source>
</evidence>
<sequence length="69" mass="7818">MWSVTGTGFNSCQFLQSEMLEHIAIFFGRKKDPKNDQQPFFQIPCASSHQQVNAITHCAFQIIEVDAVT</sequence>
<gene>
    <name evidence="1" type="ORF">SAMN05216326_1452</name>
</gene>
<reference evidence="2" key="1">
    <citation type="submission" date="2016-10" db="EMBL/GenBank/DDBJ databases">
        <authorList>
            <person name="Varghese N."/>
            <person name="Submissions S."/>
        </authorList>
    </citation>
    <scope>NUCLEOTIDE SEQUENCE [LARGE SCALE GENOMIC DNA]</scope>
    <source>
        <strain evidence="2">Nm71</strain>
    </source>
</reference>
<dbReference type="EMBL" id="FOIA01000045">
    <property type="protein sequence ID" value="SET61656.1"/>
    <property type="molecule type" value="Genomic_DNA"/>
</dbReference>
<keyword evidence="2" id="KW-1185">Reference proteome</keyword>
<protein>
    <submittedName>
        <fullName evidence="1">Uncharacterized protein</fullName>
    </submittedName>
</protein>
<accession>A0A1I0FTS5</accession>
<name>A0A1I0FTS5_9PROT</name>
<evidence type="ECO:0000313" key="2">
    <source>
        <dbReference type="Proteomes" id="UP000199345"/>
    </source>
</evidence>